<dbReference type="OrthoDB" id="6493944at2759"/>
<comment type="caution">
    <text evidence="2">The sequence shown here is derived from an EMBL/GenBank/DDBJ whole genome shotgun (WGS) entry which is preliminary data.</text>
</comment>
<evidence type="ECO:0000313" key="2">
    <source>
        <dbReference type="EMBL" id="PSR83228.1"/>
    </source>
</evidence>
<feature type="compositionally biased region" description="Basic and acidic residues" evidence="1">
    <location>
        <begin position="123"/>
        <end position="135"/>
    </location>
</feature>
<organism evidence="2 3">
    <name type="scientific">Hermanssonia centrifuga</name>
    <dbReference type="NCBI Taxonomy" id="98765"/>
    <lineage>
        <taxon>Eukaryota</taxon>
        <taxon>Fungi</taxon>
        <taxon>Dikarya</taxon>
        <taxon>Basidiomycota</taxon>
        <taxon>Agaricomycotina</taxon>
        <taxon>Agaricomycetes</taxon>
        <taxon>Polyporales</taxon>
        <taxon>Meruliaceae</taxon>
        <taxon>Hermanssonia</taxon>
    </lineage>
</organism>
<proteinExistence type="predicted"/>
<evidence type="ECO:0000256" key="1">
    <source>
        <dbReference type="SAM" id="MobiDB-lite"/>
    </source>
</evidence>
<accession>A0A2R6P1F6</accession>
<gene>
    <name evidence="2" type="ORF">PHLCEN_2v5790</name>
</gene>
<dbReference type="EMBL" id="MLYV02000564">
    <property type="protein sequence ID" value="PSR83228.1"/>
    <property type="molecule type" value="Genomic_DNA"/>
</dbReference>
<name>A0A2R6P1F6_9APHY</name>
<keyword evidence="3" id="KW-1185">Reference proteome</keyword>
<sequence length="135" mass="15471">MLIETSVQYFFYIVLQVRNGRGRGDSLGRNRQWEGRSGFGKTGDIFQLEEDLAPKQGDARYIAQQSIGERNRTTSRDWTQNDEREFTALLEKELDKIHDFQKTKSFTSPDEWFANFNGADKPGANERPKGDGSTT</sequence>
<evidence type="ECO:0000313" key="3">
    <source>
        <dbReference type="Proteomes" id="UP000186601"/>
    </source>
</evidence>
<feature type="region of interest" description="Disordered" evidence="1">
    <location>
        <begin position="109"/>
        <end position="135"/>
    </location>
</feature>
<protein>
    <submittedName>
        <fullName evidence="2">Uncharacterized protein</fullName>
    </submittedName>
</protein>
<dbReference type="AlphaFoldDB" id="A0A2R6P1F6"/>
<dbReference type="Proteomes" id="UP000186601">
    <property type="component" value="Unassembled WGS sequence"/>
</dbReference>
<reference evidence="2 3" key="1">
    <citation type="submission" date="2018-02" db="EMBL/GenBank/DDBJ databases">
        <title>Genome sequence of the basidiomycete white-rot fungus Phlebia centrifuga.</title>
        <authorList>
            <person name="Granchi Z."/>
            <person name="Peng M."/>
            <person name="de Vries R.P."/>
            <person name="Hilden K."/>
            <person name="Makela M.R."/>
            <person name="Grigoriev I."/>
            <person name="Riley R."/>
        </authorList>
    </citation>
    <scope>NUCLEOTIDE SEQUENCE [LARGE SCALE GENOMIC DNA]</scope>
    <source>
        <strain evidence="2 3">FBCC195</strain>
    </source>
</reference>